<accession>A0A8S8XD02</accession>
<evidence type="ECO:0000313" key="2">
    <source>
        <dbReference type="EMBL" id="GIL39912.1"/>
    </source>
</evidence>
<gene>
    <name evidence="2" type="ORF">TMPK1_21490</name>
</gene>
<reference evidence="2" key="1">
    <citation type="submission" date="2021-02" db="EMBL/GenBank/DDBJ databases">
        <title>Genome sequence of Rhodospirillales sp. strain TMPK1 isolated from soil.</title>
        <authorList>
            <person name="Nakai R."/>
            <person name="Kusada H."/>
            <person name="Tamaki H."/>
        </authorList>
    </citation>
    <scope>NUCLEOTIDE SEQUENCE</scope>
    <source>
        <strain evidence="2">TMPK1</strain>
    </source>
</reference>
<dbReference type="RefSeq" id="WP_420243030.1">
    <property type="nucleotide sequence ID" value="NZ_BOPV01000001.1"/>
</dbReference>
<proteinExistence type="predicted"/>
<evidence type="ECO:0000313" key="3">
    <source>
        <dbReference type="Proteomes" id="UP000681075"/>
    </source>
</evidence>
<organism evidence="2 3">
    <name type="scientific">Roseiterribacter gracilis</name>
    <dbReference type="NCBI Taxonomy" id="2812848"/>
    <lineage>
        <taxon>Bacteria</taxon>
        <taxon>Pseudomonadati</taxon>
        <taxon>Pseudomonadota</taxon>
        <taxon>Alphaproteobacteria</taxon>
        <taxon>Rhodospirillales</taxon>
        <taxon>Roseiterribacteraceae</taxon>
        <taxon>Roseiterribacter</taxon>
    </lineage>
</organism>
<dbReference type="Proteomes" id="UP000681075">
    <property type="component" value="Unassembled WGS sequence"/>
</dbReference>
<feature type="domain" description="Microcin J25-processing protein McjB C-terminal" evidence="1">
    <location>
        <begin position="123"/>
        <end position="229"/>
    </location>
</feature>
<dbReference type="InterPro" id="IPR032708">
    <property type="entry name" value="McjB_C"/>
</dbReference>
<comment type="caution">
    <text evidence="2">The sequence shown here is derived from an EMBL/GenBank/DDBJ whole genome shotgun (WGS) entry which is preliminary data.</text>
</comment>
<dbReference type="Pfam" id="PF13471">
    <property type="entry name" value="Transglut_core3"/>
    <property type="match status" value="1"/>
</dbReference>
<dbReference type="AlphaFoldDB" id="A0A8S8XD02"/>
<dbReference type="EMBL" id="BOPV01000001">
    <property type="protein sequence ID" value="GIL39912.1"/>
    <property type="molecule type" value="Genomic_DNA"/>
</dbReference>
<sequence length="231" mass="26183">MEENKMLALVDHAFFCYTDRHCIFLDLSRDRYLSVDRRSVENFATHLKEKTAFDENDQAVEAELKRRGLMASDLQNGKDFAPTIAISAITEVATVSDTGPAKPTLSQLRIFFISAMRSEYLLRRLPISEIVTRAKRVRRGNDVDRSESSAEHAAALMRVFRRLRPLFPTDSICLRDSFMAINFLAAFGVHPEWVFGVSGDPFGAHCWLQIGNAVLTEEAAAVRRFRPIMVI</sequence>
<protein>
    <recommendedName>
        <fullName evidence="1">Microcin J25-processing protein McjB C-terminal domain-containing protein</fullName>
    </recommendedName>
</protein>
<evidence type="ECO:0000259" key="1">
    <source>
        <dbReference type="Pfam" id="PF13471"/>
    </source>
</evidence>
<dbReference type="InterPro" id="IPR053521">
    <property type="entry name" value="McjB-like"/>
</dbReference>
<dbReference type="NCBIfam" id="NF033537">
    <property type="entry name" value="lasso_biosyn_B2"/>
    <property type="match status" value="1"/>
</dbReference>
<name>A0A8S8XD02_9PROT</name>
<keyword evidence="3" id="KW-1185">Reference proteome</keyword>